<dbReference type="EMBL" id="UINC01048067">
    <property type="protein sequence ID" value="SVB58146.1"/>
    <property type="molecule type" value="Genomic_DNA"/>
</dbReference>
<reference evidence="2" key="1">
    <citation type="submission" date="2018-05" db="EMBL/GenBank/DDBJ databases">
        <authorList>
            <person name="Lanie J.A."/>
            <person name="Ng W.-L."/>
            <person name="Kazmierczak K.M."/>
            <person name="Andrzejewski T.M."/>
            <person name="Davidsen T.M."/>
            <person name="Wayne K.J."/>
            <person name="Tettelin H."/>
            <person name="Glass J.I."/>
            <person name="Rusch D."/>
            <person name="Podicherti R."/>
            <person name="Tsui H.-C.T."/>
            <person name="Winkler M.E."/>
        </authorList>
    </citation>
    <scope>NUCLEOTIDE SEQUENCE</scope>
</reference>
<feature type="transmembrane region" description="Helical" evidence="1">
    <location>
        <begin position="12"/>
        <end position="31"/>
    </location>
</feature>
<sequence>DVGTDKNRSSELGLVKNMLMFGIPVTLLFFYKMLKFTPYFRVFILLTSLHYSNILNPLIIYLVFMFENKLIQLKENS</sequence>
<dbReference type="AlphaFoldDB" id="A0A382F548"/>
<feature type="non-terminal residue" evidence="2">
    <location>
        <position position="1"/>
    </location>
</feature>
<evidence type="ECO:0000313" key="2">
    <source>
        <dbReference type="EMBL" id="SVB58146.1"/>
    </source>
</evidence>
<gene>
    <name evidence="2" type="ORF">METZ01_LOCUS211000</name>
</gene>
<keyword evidence="1" id="KW-1133">Transmembrane helix</keyword>
<organism evidence="2">
    <name type="scientific">marine metagenome</name>
    <dbReference type="NCBI Taxonomy" id="408172"/>
    <lineage>
        <taxon>unclassified sequences</taxon>
        <taxon>metagenomes</taxon>
        <taxon>ecological metagenomes</taxon>
    </lineage>
</organism>
<feature type="transmembrane region" description="Helical" evidence="1">
    <location>
        <begin position="43"/>
        <end position="64"/>
    </location>
</feature>
<keyword evidence="1" id="KW-0812">Transmembrane</keyword>
<accession>A0A382F548</accession>
<evidence type="ECO:0000256" key="1">
    <source>
        <dbReference type="SAM" id="Phobius"/>
    </source>
</evidence>
<protein>
    <submittedName>
        <fullName evidence="2">Uncharacterized protein</fullName>
    </submittedName>
</protein>
<name>A0A382F548_9ZZZZ</name>
<keyword evidence="1" id="KW-0472">Membrane</keyword>
<proteinExistence type="predicted"/>